<dbReference type="AlphaFoldDB" id="A0A1K2IR00"/>
<reference evidence="1 2" key="1">
    <citation type="submission" date="2016-10" db="EMBL/GenBank/DDBJ databases">
        <authorList>
            <person name="de Groot N.N."/>
        </authorList>
    </citation>
    <scope>NUCLEOTIDE SEQUENCE [LARGE SCALE GENOMIC DNA]</scope>
    <source>
        <strain evidence="1 2">DSM 18180</strain>
    </source>
</reference>
<dbReference type="SUPFAM" id="SSF56024">
    <property type="entry name" value="Phospholipase D/nuclease"/>
    <property type="match status" value="1"/>
</dbReference>
<evidence type="ECO:0000313" key="1">
    <source>
        <dbReference type="EMBL" id="SFZ94624.1"/>
    </source>
</evidence>
<protein>
    <recommendedName>
        <fullName evidence="3">PLD-like domain-containing protein</fullName>
    </recommendedName>
</protein>
<organism evidence="1 2">
    <name type="scientific">Flaviramulus basaltis</name>
    <dbReference type="NCBI Taxonomy" id="369401"/>
    <lineage>
        <taxon>Bacteria</taxon>
        <taxon>Pseudomonadati</taxon>
        <taxon>Bacteroidota</taxon>
        <taxon>Flavobacteriia</taxon>
        <taxon>Flavobacteriales</taxon>
        <taxon>Flavobacteriaceae</taxon>
        <taxon>Flaviramulus</taxon>
    </lineage>
</organism>
<dbReference type="Gene3D" id="3.30.870.10">
    <property type="entry name" value="Endonuclease Chain A"/>
    <property type="match status" value="1"/>
</dbReference>
<gene>
    <name evidence="1" type="ORF">SAMN05428642_104286</name>
</gene>
<dbReference type="CDD" id="cd09176">
    <property type="entry name" value="PLDc_unchar6"/>
    <property type="match status" value="1"/>
</dbReference>
<proteinExistence type="predicted"/>
<dbReference type="OrthoDB" id="5500241at2"/>
<accession>A0A1K2IR00</accession>
<dbReference type="RefSeq" id="WP_072403455.1">
    <property type="nucleotide sequence ID" value="NZ_FPKV01000004.1"/>
</dbReference>
<evidence type="ECO:0000313" key="2">
    <source>
        <dbReference type="Proteomes" id="UP000182544"/>
    </source>
</evidence>
<dbReference type="EMBL" id="FPKV01000004">
    <property type="protein sequence ID" value="SFZ94624.1"/>
    <property type="molecule type" value="Genomic_DNA"/>
</dbReference>
<sequence length="297" mass="35439">MTKFLTGRELEGKLTDIIWNAKKYILIISPFIKLDDHIKKVFNDRNNKHDVKVFILFGKNEEYKHKSFSKVDLDFFKEFNKITILYNKDLHAKHYCNENEGLITSLNLYGFSMVNNIEYGVHFSKTLLNPLDKLFEETEVKTDEIVFEKSEVIYLKEQHYTNKLLGMKKVYHEPKVVFDITNDFFNGKKYEVKYLKDFEDEKYEEEERLVKNIKPIREETEIIPKTFIKKTPYKKKLNDMGYCIRTGREIPFNPEQPMSKNAWKTWNMFGDEHYPEQYCHKTGNESNGKTCMANPIL</sequence>
<keyword evidence="2" id="KW-1185">Reference proteome</keyword>
<evidence type="ECO:0008006" key="3">
    <source>
        <dbReference type="Google" id="ProtNLM"/>
    </source>
</evidence>
<dbReference type="InterPro" id="IPR059166">
    <property type="entry name" value="PLD-like_cat"/>
</dbReference>
<name>A0A1K2IR00_9FLAO</name>
<dbReference type="STRING" id="369401.SAMN05428642_104286"/>
<dbReference type="Proteomes" id="UP000182544">
    <property type="component" value="Unassembled WGS sequence"/>
</dbReference>